<dbReference type="PATRIC" id="fig|123899.6.peg.2312"/>
<keyword evidence="2" id="KW-1185">Reference proteome</keyword>
<dbReference type="KEGG" id="btrm:SAMEA390648702324"/>
<dbReference type="AlphaFoldDB" id="A0A157SJL5"/>
<dbReference type="Proteomes" id="UP000076825">
    <property type="component" value="Chromosome 1"/>
</dbReference>
<reference evidence="1 2" key="1">
    <citation type="submission" date="2016-04" db="EMBL/GenBank/DDBJ databases">
        <authorList>
            <consortium name="Pathogen Informatics"/>
        </authorList>
    </citation>
    <scope>NUCLEOTIDE SEQUENCE [LARGE SCALE GENOMIC DNA]</scope>
    <source>
        <strain evidence="1 2">H044680328</strain>
    </source>
</reference>
<name>A0A157SJL5_9BORD</name>
<gene>
    <name evidence="1" type="ORF">SAMEA3906487_02324</name>
</gene>
<protein>
    <submittedName>
        <fullName evidence="1">Uncharacterized protein</fullName>
    </submittedName>
</protein>
<proteinExistence type="predicted"/>
<accession>A0A157SJL5</accession>
<evidence type="ECO:0000313" key="1">
    <source>
        <dbReference type="EMBL" id="SAI70649.1"/>
    </source>
</evidence>
<evidence type="ECO:0000313" key="2">
    <source>
        <dbReference type="Proteomes" id="UP000076825"/>
    </source>
</evidence>
<dbReference type="RefSeq" id="WP_156508013.1">
    <property type="nucleotide sequence ID" value="NZ_CP016340.1"/>
</dbReference>
<organism evidence="1 2">
    <name type="scientific">Bordetella trematum</name>
    <dbReference type="NCBI Taxonomy" id="123899"/>
    <lineage>
        <taxon>Bacteria</taxon>
        <taxon>Pseudomonadati</taxon>
        <taxon>Pseudomonadota</taxon>
        <taxon>Betaproteobacteria</taxon>
        <taxon>Burkholderiales</taxon>
        <taxon>Alcaligenaceae</taxon>
        <taxon>Bordetella</taxon>
    </lineage>
</organism>
<dbReference type="EMBL" id="LT546645">
    <property type="protein sequence ID" value="SAI70649.1"/>
    <property type="molecule type" value="Genomic_DNA"/>
</dbReference>
<sequence>MDMTNKKATVAELYRYHTANLRALKAAKGQIAPLAKAAISTNRTAELTSLLKLYAFLIGAWAEVRLQKVLHEPSAFSAIERASVSNERTQLDQWKRLAEVAFRKHYHIEPATPVRTFPFTARSRFEAILKLFDNELSVVITVRNKLAHGQWAYALNGANDAVEQGIMKELRRENFLSLQFKDALISCIADIANILVVSQQTFERDFDRLFAKLEQLQANLENRQYAKYEAMLIARHQRAKQARSGGG</sequence>